<dbReference type="GO" id="GO:0005874">
    <property type="term" value="C:microtubule"/>
    <property type="evidence" value="ECO:0007669"/>
    <property type="project" value="InterPro"/>
</dbReference>
<gene>
    <name evidence="3" type="ORF">L484_003919</name>
</gene>
<dbReference type="EMBL" id="KE344365">
    <property type="protein sequence ID" value="EXB58664.1"/>
    <property type="molecule type" value="Genomic_DNA"/>
</dbReference>
<dbReference type="Gene3D" id="1.25.10.10">
    <property type="entry name" value="Leucine-rich Repeat Variant"/>
    <property type="match status" value="1"/>
</dbReference>
<dbReference type="InterPro" id="IPR057600">
    <property type="entry name" value="TORTIFOLIA1/SINE1-2_N"/>
</dbReference>
<proteinExistence type="predicted"/>
<keyword evidence="4" id="KW-1185">Reference proteome</keyword>
<dbReference type="Pfam" id="PF24713">
    <property type="entry name" value="TOR1L1_C"/>
    <property type="match status" value="1"/>
</dbReference>
<sequence length="861" mass="95403">MKANAAQVKGRGSVRISAQQVVFELKHKVVIALNKLADRDTYQVGADELDKTAECLTPDGIAPFLSCILDTDSEQKSAVRKECIRLMGSLVRYHEGLMAPHLSKMVVSIVKRLKDPDSIVRDTCVETMGVLASKLSSGEGESDRIFVTLVRPLFEALGEQNKHVQAGSALCLARVIDNTHDPPVSLLQRILVRTTKLLKNQHFMAKPAIIELNRSIIQAGGAPTQNTLSAAMSSIQESLKNSDWSTRKAASMALGEIASSGGSLLGSCKASCIRSLESCRFDKVKPVRDTVLHSLQCWRTLPGPDTPEPSEAGSSIKENFCGGDYNDLTSASESGWKDVAFKKVSTSFTKGRIPLSVRKKSQNHVENPQQSKEDDWRIEIALPKTHTISLAELNNEESEGSSVTKTFERMSTDITSMKDIGYQYVHLDDKQECSSVSNIVNGNFETKHVKVTHEDLDQGGLLKAMEGDQRFASEEICSEEQMYSRKIHDRTSLDSTVSEAVFPGSHGCCSQITNEMVCIRKQLLQIEDKQSNLVDLLQVFTTGIMDSLSVLQSRVVRLEDVVDRIAEDLVVHREERSSLATSKLLKQNQFLNSPRFSTCTPRPSIDIRNRQPSFLSSKSNETWEVNALERSLENTKQGTEMWANSKMKITRNPTGVDNKKNPRQVTRRIGCGQVRSDPIFGSASSSITARKSSFESKNNMWKRVKGFLCEGDLDSAYGEALCSGDELVLMELFDRTGPVLECLSSKTAGDILSILASYLREQKFTTSILPWLQQASISFVVDLSTVHGPNCLVLTAKARQKLLSAIQEAVNMDFSSPLEKRSVSQIAVKLHHIWANHRIREAAIGEDLVFQIKLFPSRNDD</sequence>
<dbReference type="Pfam" id="PF24714">
    <property type="entry name" value="TOR1L1_N"/>
    <property type="match status" value="1"/>
</dbReference>
<name>W9QYA0_9ROSA</name>
<dbReference type="STRING" id="981085.W9QYA0"/>
<reference evidence="4" key="1">
    <citation type="submission" date="2013-01" db="EMBL/GenBank/DDBJ databases">
        <title>Draft Genome Sequence of a Mulberry Tree, Morus notabilis C.K. Schneid.</title>
        <authorList>
            <person name="He N."/>
            <person name="Zhao S."/>
        </authorList>
    </citation>
    <scope>NUCLEOTIDE SEQUENCE</scope>
</reference>
<protein>
    <recommendedName>
        <fullName evidence="5">TOG domain-containing protein</fullName>
    </recommendedName>
</protein>
<dbReference type="PANTHER" id="PTHR31355">
    <property type="entry name" value="MICROTUBULE-ASSOCIATED PROTEIN TORTIFOLIA1"/>
    <property type="match status" value="1"/>
</dbReference>
<evidence type="ECO:0000259" key="1">
    <source>
        <dbReference type="Pfam" id="PF24713"/>
    </source>
</evidence>
<dbReference type="PANTHER" id="PTHR31355:SF22">
    <property type="entry name" value="TORTIFOLIA1-LIKE PROTEIN 2"/>
    <property type="match status" value="1"/>
</dbReference>
<dbReference type="GO" id="GO:0008017">
    <property type="term" value="F:microtubule binding"/>
    <property type="evidence" value="ECO:0007669"/>
    <property type="project" value="InterPro"/>
</dbReference>
<dbReference type="InterPro" id="IPR011989">
    <property type="entry name" value="ARM-like"/>
</dbReference>
<evidence type="ECO:0008006" key="5">
    <source>
        <dbReference type="Google" id="ProtNLM"/>
    </source>
</evidence>
<accession>W9QYA0</accession>
<evidence type="ECO:0000313" key="3">
    <source>
        <dbReference type="EMBL" id="EXB58664.1"/>
    </source>
</evidence>
<feature type="domain" description="TORTIFOLIA1/SINE1-2 N-terminal" evidence="2">
    <location>
        <begin position="23"/>
        <end position="299"/>
    </location>
</feature>
<evidence type="ECO:0000313" key="4">
    <source>
        <dbReference type="Proteomes" id="UP000030645"/>
    </source>
</evidence>
<dbReference type="eggNOG" id="ENOG502QYZE">
    <property type="taxonomic scope" value="Eukaryota"/>
</dbReference>
<organism evidence="3 4">
    <name type="scientific">Morus notabilis</name>
    <dbReference type="NCBI Taxonomy" id="981085"/>
    <lineage>
        <taxon>Eukaryota</taxon>
        <taxon>Viridiplantae</taxon>
        <taxon>Streptophyta</taxon>
        <taxon>Embryophyta</taxon>
        <taxon>Tracheophyta</taxon>
        <taxon>Spermatophyta</taxon>
        <taxon>Magnoliopsida</taxon>
        <taxon>eudicotyledons</taxon>
        <taxon>Gunneridae</taxon>
        <taxon>Pentapetalae</taxon>
        <taxon>rosids</taxon>
        <taxon>fabids</taxon>
        <taxon>Rosales</taxon>
        <taxon>Moraceae</taxon>
        <taxon>Moreae</taxon>
        <taxon>Morus</taxon>
    </lineage>
</organism>
<feature type="domain" description="TORTIFOLIA1/TORL1-2 C-terminal" evidence="1">
    <location>
        <begin position="699"/>
        <end position="834"/>
    </location>
</feature>
<evidence type="ECO:0000259" key="2">
    <source>
        <dbReference type="Pfam" id="PF24714"/>
    </source>
</evidence>
<dbReference type="InterPro" id="IPR057599">
    <property type="entry name" value="TORTIFOLIA1/TORL1-2_C"/>
</dbReference>
<dbReference type="Proteomes" id="UP000030645">
    <property type="component" value="Unassembled WGS sequence"/>
</dbReference>
<dbReference type="InterPro" id="IPR033337">
    <property type="entry name" value="TORTIFOLIA1/SINE1-2"/>
</dbReference>
<dbReference type="InterPro" id="IPR016024">
    <property type="entry name" value="ARM-type_fold"/>
</dbReference>
<dbReference type="SUPFAM" id="SSF48371">
    <property type="entry name" value="ARM repeat"/>
    <property type="match status" value="1"/>
</dbReference>
<dbReference type="AlphaFoldDB" id="W9QYA0"/>